<dbReference type="Proteomes" id="UP001178888">
    <property type="component" value="Unassembled WGS sequence"/>
</dbReference>
<name>A0AA90R0S1_9BACI</name>
<sequence length="74" mass="8546">MCNVLAKLKEVWCGLVNELLEEKLTIARIKVQLLDLTGELIAEDLSDKDYTIQQMLKVVEYIDEYDVKVCDIEV</sequence>
<dbReference type="EMBL" id="JAVGVR010000001">
    <property type="protein sequence ID" value="MDQ6598073.1"/>
    <property type="molecule type" value="Genomic_DNA"/>
</dbReference>
<evidence type="ECO:0000313" key="2">
    <source>
        <dbReference type="Proteomes" id="UP001178888"/>
    </source>
</evidence>
<accession>A0AA90R0S1</accession>
<gene>
    <name evidence="1" type="ORF">RCG21_17215</name>
</gene>
<reference evidence="1" key="1">
    <citation type="submission" date="2023-08" db="EMBL/GenBank/DDBJ databases">
        <title>Nitrogen cycling bacteria in agricultural field soils.</title>
        <authorList>
            <person name="Jang J."/>
        </authorList>
    </citation>
    <scope>NUCLEOTIDE SEQUENCE</scope>
    <source>
        <strain evidence="1">PS3-36</strain>
    </source>
</reference>
<evidence type="ECO:0000313" key="1">
    <source>
        <dbReference type="EMBL" id="MDQ6598073.1"/>
    </source>
</evidence>
<organism evidence="1 2">
    <name type="scientific">Bacillus salipaludis</name>
    <dbReference type="NCBI Taxonomy" id="2547811"/>
    <lineage>
        <taxon>Bacteria</taxon>
        <taxon>Bacillati</taxon>
        <taxon>Bacillota</taxon>
        <taxon>Bacilli</taxon>
        <taxon>Bacillales</taxon>
        <taxon>Bacillaceae</taxon>
        <taxon>Bacillus</taxon>
    </lineage>
</organism>
<protein>
    <submittedName>
        <fullName evidence="1">Uncharacterized protein</fullName>
    </submittedName>
</protein>
<keyword evidence="2" id="KW-1185">Reference proteome</keyword>
<dbReference type="RefSeq" id="WP_308913459.1">
    <property type="nucleotide sequence ID" value="NZ_JAVGVR010000001.1"/>
</dbReference>
<dbReference type="AlphaFoldDB" id="A0AA90R0S1"/>
<comment type="caution">
    <text evidence="1">The sequence shown here is derived from an EMBL/GenBank/DDBJ whole genome shotgun (WGS) entry which is preliminary data.</text>
</comment>
<proteinExistence type="predicted"/>